<evidence type="ECO:0000313" key="13">
    <source>
        <dbReference type="EMBL" id="SFT38440.1"/>
    </source>
</evidence>
<sequence length="552" mass="61669">MSWIDWTVLLVTLFSIVAYGTWKTKLNKDLKGYLKGDNSENWATIGLSIMATQASAITFLSTPGQAYESGMGFVQFYFGLPLAMIFISVFILPIYYRLKVYTAYQYLEERFDVKVRSFTAFLFLLSRGLAAGITIYAPAIILSTLLDWNLQLTCILIGGLVIIYTVSGGSRAVSLTQKWQMGIIMTGMFIAFYYVLNSFPEGIGMSEGVDIAGALGKMNIIDLSIDPENRYTLFSGLTGGLFLFISYFGTDQSQVQRYLGGKSLKESRLGLMFNGLMKIPMQFFILFIGVMVFVSFQFNKPPIVFNQHLVDINTEQQAELSAIENAYDRVFEEKKLLLSEGGDLHLAQQLQLTQDSLRTSYKEKLTAFDPNYEQKDSDYIFLGFILEYLPPGLIGLLLAVIFSAAMSSTAGELNALSSTTTIDFYKKFWSKSDEDKKDVRVSKMLTIIWGVLAIVIALTAGLFENLIQLVNILGSLFYGTILGVFLLAFFFKKVGHQAALIAGIIGQLTVLIIHVLKVYEFFELSYLMYNIIGSTVVVIVGILIQQILPKKA</sequence>
<keyword evidence="5 12" id="KW-0812">Transmembrane</keyword>
<keyword evidence="14" id="KW-1185">Reference proteome</keyword>
<feature type="transmembrane region" description="Helical" evidence="12">
    <location>
        <begin position="117"/>
        <end position="142"/>
    </location>
</feature>
<feature type="transmembrane region" description="Helical" evidence="12">
    <location>
        <begin position="271"/>
        <end position="296"/>
    </location>
</feature>
<feature type="transmembrane region" description="Helical" evidence="12">
    <location>
        <begin position="6"/>
        <end position="22"/>
    </location>
</feature>
<protein>
    <submittedName>
        <fullName evidence="13">Transporter, SSS family</fullName>
    </submittedName>
</protein>
<dbReference type="CDD" id="cd11494">
    <property type="entry name" value="SLC5sbd_NIS-like_u2"/>
    <property type="match status" value="1"/>
</dbReference>
<evidence type="ECO:0000256" key="9">
    <source>
        <dbReference type="ARBA" id="ARBA00023136"/>
    </source>
</evidence>
<evidence type="ECO:0000256" key="10">
    <source>
        <dbReference type="ARBA" id="ARBA00023201"/>
    </source>
</evidence>
<proteinExistence type="inferred from homology"/>
<keyword evidence="7" id="KW-0915">Sodium</keyword>
<reference evidence="13 14" key="1">
    <citation type="submission" date="2016-10" db="EMBL/GenBank/DDBJ databases">
        <authorList>
            <person name="de Groot N.N."/>
        </authorList>
    </citation>
    <scope>NUCLEOTIDE SEQUENCE [LARGE SCALE GENOMIC DNA]</scope>
    <source>
        <strain evidence="13 14">CGMCC 1.7005</strain>
    </source>
</reference>
<keyword evidence="6 12" id="KW-1133">Transmembrane helix</keyword>
<dbReference type="STRING" id="477690.SAMN05216474_0252"/>
<evidence type="ECO:0000256" key="8">
    <source>
        <dbReference type="ARBA" id="ARBA00023065"/>
    </source>
</evidence>
<evidence type="ECO:0000313" key="14">
    <source>
        <dbReference type="Proteomes" id="UP000236454"/>
    </source>
</evidence>
<feature type="transmembrane region" description="Helical" evidence="12">
    <location>
        <begin position="444"/>
        <end position="463"/>
    </location>
</feature>
<evidence type="ECO:0000256" key="2">
    <source>
        <dbReference type="ARBA" id="ARBA00006434"/>
    </source>
</evidence>
<evidence type="ECO:0000256" key="1">
    <source>
        <dbReference type="ARBA" id="ARBA00004651"/>
    </source>
</evidence>
<dbReference type="GO" id="GO:0005886">
    <property type="term" value="C:plasma membrane"/>
    <property type="evidence" value="ECO:0007669"/>
    <property type="project" value="UniProtKB-SubCell"/>
</dbReference>
<feature type="transmembrane region" description="Helical" evidence="12">
    <location>
        <begin position="179"/>
        <end position="196"/>
    </location>
</feature>
<dbReference type="GO" id="GO:0006814">
    <property type="term" value="P:sodium ion transport"/>
    <property type="evidence" value="ECO:0007669"/>
    <property type="project" value="UniProtKB-KW"/>
</dbReference>
<feature type="transmembrane region" description="Helical" evidence="12">
    <location>
        <begin position="148"/>
        <end position="167"/>
    </location>
</feature>
<dbReference type="EMBL" id="FPAS01000001">
    <property type="protein sequence ID" value="SFT38440.1"/>
    <property type="molecule type" value="Genomic_DNA"/>
</dbReference>
<gene>
    <name evidence="13" type="ORF">SAMN05216474_0252</name>
</gene>
<dbReference type="RefSeq" id="WP_090245458.1">
    <property type="nucleotide sequence ID" value="NZ_FPAS01000001.1"/>
</dbReference>
<dbReference type="PANTHER" id="PTHR42985:SF40">
    <property type="entry name" value="LD47995P-RELATED"/>
    <property type="match status" value="1"/>
</dbReference>
<feature type="transmembrane region" description="Helical" evidence="12">
    <location>
        <begin position="74"/>
        <end position="96"/>
    </location>
</feature>
<evidence type="ECO:0000256" key="12">
    <source>
        <dbReference type="SAM" id="Phobius"/>
    </source>
</evidence>
<evidence type="ECO:0000256" key="7">
    <source>
        <dbReference type="ARBA" id="ARBA00023053"/>
    </source>
</evidence>
<dbReference type="Proteomes" id="UP000236454">
    <property type="component" value="Unassembled WGS sequence"/>
</dbReference>
<evidence type="ECO:0000256" key="4">
    <source>
        <dbReference type="ARBA" id="ARBA00022475"/>
    </source>
</evidence>
<feature type="transmembrane region" description="Helical" evidence="12">
    <location>
        <begin position="528"/>
        <end position="548"/>
    </location>
</feature>
<dbReference type="PROSITE" id="PS50283">
    <property type="entry name" value="NA_SOLUT_SYMP_3"/>
    <property type="match status" value="1"/>
</dbReference>
<comment type="subcellular location">
    <subcellularLocation>
        <location evidence="1">Cell membrane</location>
        <topology evidence="1">Multi-pass membrane protein</topology>
    </subcellularLocation>
</comment>
<organism evidence="13 14">
    <name type="scientific">Lishizhenia tianjinensis</name>
    <dbReference type="NCBI Taxonomy" id="477690"/>
    <lineage>
        <taxon>Bacteria</taxon>
        <taxon>Pseudomonadati</taxon>
        <taxon>Bacteroidota</taxon>
        <taxon>Flavobacteriia</taxon>
        <taxon>Flavobacteriales</taxon>
        <taxon>Crocinitomicaceae</taxon>
        <taxon>Lishizhenia</taxon>
    </lineage>
</organism>
<evidence type="ECO:0000256" key="3">
    <source>
        <dbReference type="ARBA" id="ARBA00022448"/>
    </source>
</evidence>
<feature type="transmembrane region" description="Helical" evidence="12">
    <location>
        <begin position="42"/>
        <end position="62"/>
    </location>
</feature>
<keyword evidence="4" id="KW-1003">Cell membrane</keyword>
<keyword evidence="10" id="KW-0739">Sodium transport</keyword>
<name>A0A1I6XJF3_9FLAO</name>
<evidence type="ECO:0000256" key="11">
    <source>
        <dbReference type="RuleBase" id="RU362091"/>
    </source>
</evidence>
<dbReference type="OrthoDB" id="9803597at2"/>
<keyword evidence="3" id="KW-0813">Transport</keyword>
<dbReference type="Gene3D" id="1.20.1730.10">
    <property type="entry name" value="Sodium/glucose cotransporter"/>
    <property type="match status" value="1"/>
</dbReference>
<dbReference type="InterPro" id="IPR051163">
    <property type="entry name" value="Sodium:Solute_Symporter_SSF"/>
</dbReference>
<dbReference type="PANTHER" id="PTHR42985">
    <property type="entry name" value="SODIUM-COUPLED MONOCARBOXYLATE TRANSPORTER"/>
    <property type="match status" value="1"/>
</dbReference>
<feature type="transmembrane region" description="Helical" evidence="12">
    <location>
        <begin position="498"/>
        <end position="516"/>
    </location>
</feature>
<keyword evidence="9 12" id="KW-0472">Membrane</keyword>
<feature type="transmembrane region" description="Helical" evidence="12">
    <location>
        <begin position="469"/>
        <end position="491"/>
    </location>
</feature>
<dbReference type="Pfam" id="PF00474">
    <property type="entry name" value="SSF"/>
    <property type="match status" value="2"/>
</dbReference>
<evidence type="ECO:0000256" key="5">
    <source>
        <dbReference type="ARBA" id="ARBA00022692"/>
    </source>
</evidence>
<dbReference type="GO" id="GO:0015293">
    <property type="term" value="F:symporter activity"/>
    <property type="evidence" value="ECO:0007669"/>
    <property type="project" value="TreeGrafter"/>
</dbReference>
<dbReference type="InterPro" id="IPR001734">
    <property type="entry name" value="Na/solute_symporter"/>
</dbReference>
<comment type="similarity">
    <text evidence="2 11">Belongs to the sodium:solute symporter (SSF) (TC 2.A.21) family.</text>
</comment>
<dbReference type="AlphaFoldDB" id="A0A1I6XJF3"/>
<evidence type="ECO:0000256" key="6">
    <source>
        <dbReference type="ARBA" id="ARBA00022989"/>
    </source>
</evidence>
<keyword evidence="8" id="KW-0406">Ion transport</keyword>
<dbReference type="InterPro" id="IPR038377">
    <property type="entry name" value="Na/Glc_symporter_sf"/>
</dbReference>
<feature type="transmembrane region" description="Helical" evidence="12">
    <location>
        <begin position="231"/>
        <end position="250"/>
    </location>
</feature>
<accession>A0A1I6XJF3</accession>
<feature type="transmembrane region" description="Helical" evidence="12">
    <location>
        <begin position="379"/>
        <end position="402"/>
    </location>
</feature>